<dbReference type="EMBL" id="JAEQNB010000001">
    <property type="protein sequence ID" value="MBL0385208.1"/>
    <property type="molecule type" value="Genomic_DNA"/>
</dbReference>
<evidence type="ECO:0000313" key="2">
    <source>
        <dbReference type="Proteomes" id="UP000602284"/>
    </source>
</evidence>
<dbReference type="RefSeq" id="WP_201630379.1">
    <property type="nucleotide sequence ID" value="NZ_JAEQNB010000001.1"/>
</dbReference>
<dbReference type="InterPro" id="IPR019587">
    <property type="entry name" value="Polyketide_cyclase/dehydratase"/>
</dbReference>
<protein>
    <submittedName>
        <fullName evidence="1">SRPBCC family protein</fullName>
    </submittedName>
</protein>
<accession>A0ABS1J4L2</accession>
<dbReference type="Gene3D" id="3.30.530.20">
    <property type="match status" value="1"/>
</dbReference>
<dbReference type="Proteomes" id="UP000602284">
    <property type="component" value="Unassembled WGS sequence"/>
</dbReference>
<evidence type="ECO:0000313" key="1">
    <source>
        <dbReference type="EMBL" id="MBL0385208.1"/>
    </source>
</evidence>
<sequence>MKATATKILPHGIHEVFTFVSNPDTMHRWVDGVSNPRRTSDAELGVGLTFATHYAFNGRQAEIDYVITEFEAPHRYGIKATSGPFPFASEVLLEEVPEGTSMTYTIDAGSDSKATSVIFALFGPLLRKAMVKRLHRQLEDLKALV</sequence>
<reference evidence="1 2" key="1">
    <citation type="submission" date="2021-01" db="EMBL/GenBank/DDBJ databases">
        <title>Tumebacillus sp. strain ITR2 16S ribosomal RNA gene Genome sequencing and assembly.</title>
        <authorList>
            <person name="Kang M."/>
        </authorList>
    </citation>
    <scope>NUCLEOTIDE SEQUENCE [LARGE SCALE GENOMIC DNA]</scope>
    <source>
        <strain evidence="1 2">ITR2</strain>
    </source>
</reference>
<comment type="caution">
    <text evidence="1">The sequence shown here is derived from an EMBL/GenBank/DDBJ whole genome shotgun (WGS) entry which is preliminary data.</text>
</comment>
<organism evidence="1 2">
    <name type="scientific">Tumebacillus amylolyticus</name>
    <dbReference type="NCBI Taxonomy" id="2801339"/>
    <lineage>
        <taxon>Bacteria</taxon>
        <taxon>Bacillati</taxon>
        <taxon>Bacillota</taxon>
        <taxon>Bacilli</taxon>
        <taxon>Bacillales</taxon>
        <taxon>Alicyclobacillaceae</taxon>
        <taxon>Tumebacillus</taxon>
    </lineage>
</organism>
<name>A0ABS1J4L2_9BACL</name>
<dbReference type="Pfam" id="PF10604">
    <property type="entry name" value="Polyketide_cyc2"/>
    <property type="match status" value="1"/>
</dbReference>
<dbReference type="SUPFAM" id="SSF55961">
    <property type="entry name" value="Bet v1-like"/>
    <property type="match status" value="1"/>
</dbReference>
<dbReference type="InterPro" id="IPR023393">
    <property type="entry name" value="START-like_dom_sf"/>
</dbReference>
<keyword evidence="2" id="KW-1185">Reference proteome</keyword>
<gene>
    <name evidence="1" type="ORF">JJB07_01000</name>
</gene>
<proteinExistence type="predicted"/>